<dbReference type="InterPro" id="IPR005650">
    <property type="entry name" value="BlaI_family"/>
</dbReference>
<gene>
    <name evidence="5" type="ORF">H8923_04450</name>
</gene>
<sequence length="122" mass="14167">MKDIPQISESELEVMKVLWNIKRGTSSQIVNILSESTDWKPKTIQTLITRLVSKKAIEVDKSNKKSYTYYPKLNEDEYKNSASTSFLEKLYNGSINMMIASFIKNKKMSKDDIEELKHLLDE</sequence>
<keyword evidence="6" id="KW-1185">Reference proteome</keyword>
<keyword evidence="2" id="KW-0805">Transcription regulation</keyword>
<evidence type="ECO:0000256" key="2">
    <source>
        <dbReference type="ARBA" id="ARBA00023015"/>
    </source>
</evidence>
<keyword evidence="4" id="KW-0804">Transcription</keyword>
<dbReference type="EMBL" id="JACRWE010000002">
    <property type="protein sequence ID" value="MBC5996001.1"/>
    <property type="molecule type" value="Genomic_DNA"/>
</dbReference>
<dbReference type="PIRSF" id="PIRSF019455">
    <property type="entry name" value="CopR_AtkY"/>
    <property type="match status" value="1"/>
</dbReference>
<dbReference type="InterPro" id="IPR036388">
    <property type="entry name" value="WH-like_DNA-bd_sf"/>
</dbReference>
<reference evidence="5 6" key="1">
    <citation type="submission" date="2020-08" db="EMBL/GenBank/DDBJ databases">
        <authorList>
            <person name="Liu C."/>
            <person name="Sun Q."/>
        </authorList>
    </citation>
    <scope>NUCLEOTIDE SEQUENCE [LARGE SCALE GENOMIC DNA]</scope>
    <source>
        <strain evidence="5 6">NSJ-18</strain>
    </source>
</reference>
<protein>
    <submittedName>
        <fullName evidence="5">BlaI/MecI/CopY family transcriptional regulator</fullName>
    </submittedName>
</protein>
<evidence type="ECO:0000313" key="6">
    <source>
        <dbReference type="Proteomes" id="UP000609849"/>
    </source>
</evidence>
<dbReference type="Pfam" id="PF03965">
    <property type="entry name" value="Penicillinase_R"/>
    <property type="match status" value="1"/>
</dbReference>
<evidence type="ECO:0000256" key="1">
    <source>
        <dbReference type="ARBA" id="ARBA00011046"/>
    </source>
</evidence>
<accession>A0ABR7JM46</accession>
<evidence type="ECO:0000313" key="5">
    <source>
        <dbReference type="EMBL" id="MBC5996001.1"/>
    </source>
</evidence>
<dbReference type="Gene3D" id="1.10.10.10">
    <property type="entry name" value="Winged helix-like DNA-binding domain superfamily/Winged helix DNA-binding domain"/>
    <property type="match status" value="1"/>
</dbReference>
<evidence type="ECO:0000256" key="3">
    <source>
        <dbReference type="ARBA" id="ARBA00023125"/>
    </source>
</evidence>
<name>A0ABR7JM46_9FIRM</name>
<dbReference type="Proteomes" id="UP000609849">
    <property type="component" value="Unassembled WGS sequence"/>
</dbReference>
<dbReference type="Gene3D" id="1.10.4040.10">
    <property type="entry name" value="Penicillinase repressor domain"/>
    <property type="match status" value="1"/>
</dbReference>
<comment type="caution">
    <text evidence="5">The sequence shown here is derived from an EMBL/GenBank/DDBJ whole genome shotgun (WGS) entry which is preliminary data.</text>
</comment>
<proteinExistence type="inferred from homology"/>
<comment type="similarity">
    <text evidence="1">Belongs to the BlaI transcriptional regulatory family.</text>
</comment>
<evidence type="ECO:0000256" key="4">
    <source>
        <dbReference type="ARBA" id="ARBA00023163"/>
    </source>
</evidence>
<dbReference type="SUPFAM" id="SSF46785">
    <property type="entry name" value="Winged helix' DNA-binding domain"/>
    <property type="match status" value="1"/>
</dbReference>
<dbReference type="InterPro" id="IPR036390">
    <property type="entry name" value="WH_DNA-bd_sf"/>
</dbReference>
<dbReference type="RefSeq" id="WP_187127844.1">
    <property type="nucleotide sequence ID" value="NZ_JACRWE010000002.1"/>
</dbReference>
<keyword evidence="3" id="KW-0238">DNA-binding</keyword>
<organism evidence="5 6">
    <name type="scientific">Romboutsia faecis</name>
    <dbReference type="NCBI Taxonomy" id="2764597"/>
    <lineage>
        <taxon>Bacteria</taxon>
        <taxon>Bacillati</taxon>
        <taxon>Bacillota</taxon>
        <taxon>Clostridia</taxon>
        <taxon>Peptostreptococcales</taxon>
        <taxon>Peptostreptococcaceae</taxon>
        <taxon>Romboutsia</taxon>
    </lineage>
</organism>